<gene>
    <name evidence="2" type="ORF">SAMN04487966_11624</name>
</gene>
<dbReference type="RefSeq" id="WP_091699531.1">
    <property type="nucleotide sequence ID" value="NZ_FPCG01000016.1"/>
</dbReference>
<dbReference type="AlphaFoldDB" id="A0A1I7MSQ7"/>
<accession>A0A1I7MSQ7</accession>
<protein>
    <recommendedName>
        <fullName evidence="4">Type VII secretion protein EccE</fullName>
    </recommendedName>
</protein>
<dbReference type="NCBIfam" id="NF042935">
    <property type="entry name" value="SCO6880_fam"/>
    <property type="match status" value="1"/>
</dbReference>
<feature type="transmembrane region" description="Helical" evidence="1">
    <location>
        <begin position="51"/>
        <end position="71"/>
    </location>
</feature>
<keyword evidence="1" id="KW-0472">Membrane</keyword>
<dbReference type="STRING" id="574650.SAMN04487966_11624"/>
<evidence type="ECO:0000313" key="3">
    <source>
        <dbReference type="Proteomes" id="UP000198881"/>
    </source>
</evidence>
<keyword evidence="3" id="KW-1185">Reference proteome</keyword>
<feature type="transmembrane region" description="Helical" evidence="1">
    <location>
        <begin position="21"/>
        <end position="45"/>
    </location>
</feature>
<dbReference type="InterPro" id="IPR049978">
    <property type="entry name" value="SCO6880-like"/>
</dbReference>
<reference evidence="2 3" key="1">
    <citation type="submission" date="2016-10" db="EMBL/GenBank/DDBJ databases">
        <authorList>
            <person name="de Groot N.N."/>
        </authorList>
    </citation>
    <scope>NUCLEOTIDE SEQUENCE [LARGE SCALE GENOMIC DNA]</scope>
    <source>
        <strain evidence="2 3">CGMCC 1.7054</strain>
    </source>
</reference>
<evidence type="ECO:0000313" key="2">
    <source>
        <dbReference type="EMBL" id="SFV24966.1"/>
    </source>
</evidence>
<sequence>MSVDIRTEPQVFGNLTVPRRSGLFGLGMGQSIALIPVILLMIALMATGRPLAAVALVLVTALLLVLSKVTVRHGRSLFGRVMLRIGQRIKERSNKDLYLAGPTGKGTPDGATRLPGLMARSELSEHRDAYGQPFALLRLSGNGVHSYTVVIEAHPEGESLVDQEEVERRVALWGAWLAQRGMDDGIQGASVTIESAPDSGVRLHRMLTDSRTEDAPEFAREVTDRIAATYEGGAPQLVARLTVTFNGKRLDGRTGDRGVEEMAEDIGNRLPGIVSGLAGTGAGSVKACTAQQIIDATRVAFDPTVATTVEEMQASGGTGLNWEDAGPSFAQDAFDHYRHDRAVSKSWTMYKGPEGNFTSNALRRLLEPTPGVLRKRVTMLFRPIPAERTTAIVQQEQNDAAFAGSQTRRNARAQLRMAAAEKTAQDEARGAGLTRFGLVITFTVSDAEQLRRWDRQVPNMLSQARLRVRPALANQAVTFQAGLPLGLVLSEQMLVPESIREFF</sequence>
<dbReference type="Proteomes" id="UP000198881">
    <property type="component" value="Unassembled WGS sequence"/>
</dbReference>
<dbReference type="OrthoDB" id="4505949at2"/>
<evidence type="ECO:0000256" key="1">
    <source>
        <dbReference type="SAM" id="Phobius"/>
    </source>
</evidence>
<proteinExistence type="predicted"/>
<dbReference type="EMBL" id="FPCG01000016">
    <property type="protein sequence ID" value="SFV24966.1"/>
    <property type="molecule type" value="Genomic_DNA"/>
</dbReference>
<organism evidence="2 3">
    <name type="scientific">Micrococcus terreus</name>
    <dbReference type="NCBI Taxonomy" id="574650"/>
    <lineage>
        <taxon>Bacteria</taxon>
        <taxon>Bacillati</taxon>
        <taxon>Actinomycetota</taxon>
        <taxon>Actinomycetes</taxon>
        <taxon>Micrococcales</taxon>
        <taxon>Micrococcaceae</taxon>
        <taxon>Micrococcus</taxon>
    </lineage>
</organism>
<keyword evidence="1" id="KW-0812">Transmembrane</keyword>
<name>A0A1I7MSQ7_9MICC</name>
<evidence type="ECO:0008006" key="4">
    <source>
        <dbReference type="Google" id="ProtNLM"/>
    </source>
</evidence>
<keyword evidence="1" id="KW-1133">Transmembrane helix</keyword>